<evidence type="ECO:0000256" key="1">
    <source>
        <dbReference type="SAM" id="MobiDB-lite"/>
    </source>
</evidence>
<accession>A0A5B7CE91</accession>
<keyword evidence="3" id="KW-1185">Reference proteome</keyword>
<evidence type="ECO:0000313" key="2">
    <source>
        <dbReference type="EMBL" id="MPC07615.1"/>
    </source>
</evidence>
<proteinExistence type="predicted"/>
<gene>
    <name evidence="2" type="ORF">E2C01_000179</name>
</gene>
<comment type="caution">
    <text evidence="2">The sequence shown here is derived from an EMBL/GenBank/DDBJ whole genome shotgun (WGS) entry which is preliminary data.</text>
</comment>
<reference evidence="2 3" key="1">
    <citation type="submission" date="2019-05" db="EMBL/GenBank/DDBJ databases">
        <title>Another draft genome of Portunus trituberculatus and its Hox gene families provides insights of decapod evolution.</title>
        <authorList>
            <person name="Jeong J.-H."/>
            <person name="Song I."/>
            <person name="Kim S."/>
            <person name="Choi T."/>
            <person name="Kim D."/>
            <person name="Ryu S."/>
            <person name="Kim W."/>
        </authorList>
    </citation>
    <scope>NUCLEOTIDE SEQUENCE [LARGE SCALE GENOMIC DNA]</scope>
    <source>
        <tissue evidence="2">Muscle</tissue>
    </source>
</reference>
<feature type="compositionally biased region" description="Pro residues" evidence="1">
    <location>
        <begin position="28"/>
        <end position="38"/>
    </location>
</feature>
<dbReference type="EMBL" id="VSRR010000004">
    <property type="protein sequence ID" value="MPC07615.1"/>
    <property type="molecule type" value="Genomic_DNA"/>
</dbReference>
<dbReference type="AlphaFoldDB" id="A0A5B7CE91"/>
<sequence>MRRSTQLLVGGGRQDHHLPLTGTTHPPTNSPTSPPHYMPRPVLPRLGLTFALVSSNLATLNITSSMGRSLHYDISPTTSYCIVKSNSAGFLSLGTCLL</sequence>
<name>A0A5B7CE91_PORTR</name>
<evidence type="ECO:0000313" key="3">
    <source>
        <dbReference type="Proteomes" id="UP000324222"/>
    </source>
</evidence>
<dbReference type="Proteomes" id="UP000324222">
    <property type="component" value="Unassembled WGS sequence"/>
</dbReference>
<organism evidence="2 3">
    <name type="scientific">Portunus trituberculatus</name>
    <name type="common">Swimming crab</name>
    <name type="synonym">Neptunus trituberculatus</name>
    <dbReference type="NCBI Taxonomy" id="210409"/>
    <lineage>
        <taxon>Eukaryota</taxon>
        <taxon>Metazoa</taxon>
        <taxon>Ecdysozoa</taxon>
        <taxon>Arthropoda</taxon>
        <taxon>Crustacea</taxon>
        <taxon>Multicrustacea</taxon>
        <taxon>Malacostraca</taxon>
        <taxon>Eumalacostraca</taxon>
        <taxon>Eucarida</taxon>
        <taxon>Decapoda</taxon>
        <taxon>Pleocyemata</taxon>
        <taxon>Brachyura</taxon>
        <taxon>Eubrachyura</taxon>
        <taxon>Portunoidea</taxon>
        <taxon>Portunidae</taxon>
        <taxon>Portuninae</taxon>
        <taxon>Portunus</taxon>
    </lineage>
</organism>
<feature type="region of interest" description="Disordered" evidence="1">
    <location>
        <begin position="1"/>
        <end position="38"/>
    </location>
</feature>
<protein>
    <submittedName>
        <fullName evidence="2">Uncharacterized protein</fullName>
    </submittedName>
</protein>